<evidence type="ECO:0000313" key="1">
    <source>
        <dbReference type="EMBL" id="KKK84457.1"/>
    </source>
</evidence>
<dbReference type="EMBL" id="LAZR01051767">
    <property type="protein sequence ID" value="KKK84457.1"/>
    <property type="molecule type" value="Genomic_DNA"/>
</dbReference>
<organism evidence="1">
    <name type="scientific">marine sediment metagenome</name>
    <dbReference type="NCBI Taxonomy" id="412755"/>
    <lineage>
        <taxon>unclassified sequences</taxon>
        <taxon>metagenomes</taxon>
        <taxon>ecological metagenomes</taxon>
    </lineage>
</organism>
<feature type="non-terminal residue" evidence="1">
    <location>
        <position position="185"/>
    </location>
</feature>
<protein>
    <recommendedName>
        <fullName evidence="2">Bro-N domain-containing protein</fullName>
    </recommendedName>
</protein>
<name>A0A0F8YSR4_9ZZZZ</name>
<sequence length="185" mass="20855">MLELFSRGMGSGRERKVKQRESQFVIICHALKLTSTSDGKSYLTDCANTQDMLRIIQSIPSSNAEPFKLWLAEVGYERLQENKNPSLIIERAMKIYLKKGYTIDEISKYYYCPIEEKEATMYCGTNYISPEGGLFGNSIIDPNRLPSVLSPFPALVALTNASTIDTRITKMVNYINDNADIYAIG</sequence>
<evidence type="ECO:0008006" key="2">
    <source>
        <dbReference type="Google" id="ProtNLM"/>
    </source>
</evidence>
<reference evidence="1" key="1">
    <citation type="journal article" date="2015" name="Nature">
        <title>Complex archaea that bridge the gap between prokaryotes and eukaryotes.</title>
        <authorList>
            <person name="Spang A."/>
            <person name="Saw J.H."/>
            <person name="Jorgensen S.L."/>
            <person name="Zaremba-Niedzwiedzka K."/>
            <person name="Martijn J."/>
            <person name="Lind A.E."/>
            <person name="van Eijk R."/>
            <person name="Schleper C."/>
            <person name="Guy L."/>
            <person name="Ettema T.J."/>
        </authorList>
    </citation>
    <scope>NUCLEOTIDE SEQUENCE</scope>
</reference>
<comment type="caution">
    <text evidence="1">The sequence shown here is derived from an EMBL/GenBank/DDBJ whole genome shotgun (WGS) entry which is preliminary data.</text>
</comment>
<accession>A0A0F8YSR4</accession>
<gene>
    <name evidence="1" type="ORF">LCGC14_2783140</name>
</gene>
<proteinExistence type="predicted"/>
<dbReference type="AlphaFoldDB" id="A0A0F8YSR4"/>